<keyword evidence="1" id="KW-0472">Membrane</keyword>
<dbReference type="EMBL" id="FNVE01000003">
    <property type="protein sequence ID" value="SEG11910.1"/>
    <property type="molecule type" value="Genomic_DNA"/>
</dbReference>
<dbReference type="PANTHER" id="PTHR34351">
    <property type="entry name" value="SLR1927 PROTEIN-RELATED"/>
    <property type="match status" value="1"/>
</dbReference>
<keyword evidence="1" id="KW-0812">Transmembrane</keyword>
<accession>A0AAQ1G7F9</accession>
<protein>
    <submittedName>
        <fullName evidence="2">Uncharacterized conserved protein, DUF58 family, contains vWF domain</fullName>
    </submittedName>
</protein>
<feature type="transmembrane region" description="Helical" evidence="1">
    <location>
        <begin position="34"/>
        <end position="57"/>
    </location>
</feature>
<reference evidence="2 3" key="1">
    <citation type="submission" date="2016-10" db="EMBL/GenBank/DDBJ databases">
        <authorList>
            <person name="Varghese N."/>
            <person name="Submissions S."/>
        </authorList>
    </citation>
    <scope>NUCLEOTIDE SEQUENCE [LARGE SCALE GENOMIC DNA]</scope>
    <source>
        <strain evidence="2 3">CECT 8317</strain>
    </source>
</reference>
<evidence type="ECO:0000256" key="1">
    <source>
        <dbReference type="SAM" id="Phobius"/>
    </source>
</evidence>
<keyword evidence="3" id="KW-1185">Reference proteome</keyword>
<gene>
    <name evidence="2" type="ORF">SAMN05216586_103264</name>
</gene>
<organism evidence="2 3">
    <name type="scientific">Halopseudomonas aestusnigri</name>
    <dbReference type="NCBI Taxonomy" id="857252"/>
    <lineage>
        <taxon>Bacteria</taxon>
        <taxon>Pseudomonadati</taxon>
        <taxon>Pseudomonadota</taxon>
        <taxon>Gammaproteobacteria</taxon>
        <taxon>Pseudomonadales</taxon>
        <taxon>Pseudomonadaceae</taxon>
        <taxon>Halopseudomonas</taxon>
    </lineage>
</organism>
<comment type="caution">
    <text evidence="2">The sequence shown here is derived from an EMBL/GenBank/DDBJ whole genome shotgun (WGS) entry which is preliminary data.</text>
</comment>
<proteinExistence type="predicted"/>
<dbReference type="Proteomes" id="UP000243518">
    <property type="component" value="Unassembled WGS sequence"/>
</dbReference>
<keyword evidence="1" id="KW-1133">Transmembrane helix</keyword>
<name>A0AAQ1G7F9_9GAMM</name>
<evidence type="ECO:0000313" key="2">
    <source>
        <dbReference type="EMBL" id="SEG11910.1"/>
    </source>
</evidence>
<feature type="transmembrane region" description="Helical" evidence="1">
    <location>
        <begin position="63"/>
        <end position="83"/>
    </location>
</feature>
<dbReference type="PANTHER" id="PTHR34351:SF1">
    <property type="entry name" value="SLR1927 PROTEIN"/>
    <property type="match status" value="1"/>
</dbReference>
<dbReference type="AlphaFoldDB" id="A0AAQ1G7F9"/>
<evidence type="ECO:0000313" key="3">
    <source>
        <dbReference type="Proteomes" id="UP000243518"/>
    </source>
</evidence>
<sequence length="324" mass="36838">MSEAIRERLRQWHRGWLRRRIPPAQQIRLDHRRIFIIPSKAGAGFLLLLAIMLVGAINYQNSLVYGLTFTLLSLFWVALHHTYRNLAGVQLRATGGRPVFAGEQAPLGLVLSSSRREHQALRLSWPQAGLHTVDVPAGGEQALTLYYPTNHRGWLILERLRVETRFPLGWFQAWSLVDLDWQVLVYPRPVSRPLPRGSAPEGSEHDQDQALVEGVDDFQGLRAYQPGDSRRRLDWRAWSRGQGLHSKIFAEPQQQSLWLDLTSAVGRDLEERLGVMTGWVLALENARRAYGLSLPGQRIEPALGPAHREQCLRALALYGLEPQR</sequence>